<dbReference type="OrthoDB" id="1097733at2759"/>
<comment type="subcellular location">
    <subcellularLocation>
        <location evidence="1 6">Nucleus</location>
    </subcellularLocation>
</comment>
<comment type="caution">
    <text evidence="8">The sequence shown here is derived from an EMBL/GenBank/DDBJ whole genome shotgun (WGS) entry which is preliminary data.</text>
</comment>
<proteinExistence type="inferred from homology"/>
<name>A0A835QZ86_VANPL</name>
<evidence type="ECO:0000256" key="2">
    <source>
        <dbReference type="ARBA" id="ARBA00023015"/>
    </source>
</evidence>
<comment type="function">
    <text evidence="6">Component of the sequence-specific heterotrimeric transcription factor (NF-Y) which specifically recognizes a 5'-CCAAT-3' box motif found in the promoters of its target genes.</text>
</comment>
<dbReference type="GO" id="GO:0003677">
    <property type="term" value="F:DNA binding"/>
    <property type="evidence" value="ECO:0007669"/>
    <property type="project" value="UniProtKB-KW"/>
</dbReference>
<dbReference type="GO" id="GO:0005634">
    <property type="term" value="C:nucleus"/>
    <property type="evidence" value="ECO:0007669"/>
    <property type="project" value="UniProtKB-SubCell"/>
</dbReference>
<keyword evidence="3 6" id="KW-0238">DNA-binding</keyword>
<dbReference type="PANTHER" id="PTHR12632">
    <property type="entry name" value="TRANSCRIPTION FACTOR NF-Y ALPHA-RELATED"/>
    <property type="match status" value="1"/>
</dbReference>
<comment type="similarity">
    <text evidence="6">Belongs to the NFYA/HAP2 subunit family.</text>
</comment>
<evidence type="ECO:0000256" key="4">
    <source>
        <dbReference type="ARBA" id="ARBA00023163"/>
    </source>
</evidence>
<keyword evidence="5 6" id="KW-0539">Nucleus</keyword>
<dbReference type="Pfam" id="PF02045">
    <property type="entry name" value="CBFB_NFYA"/>
    <property type="match status" value="1"/>
</dbReference>
<evidence type="ECO:0000256" key="3">
    <source>
        <dbReference type="ARBA" id="ARBA00023125"/>
    </source>
</evidence>
<feature type="compositionally biased region" description="Low complexity" evidence="7">
    <location>
        <begin position="260"/>
        <end position="276"/>
    </location>
</feature>
<dbReference type="SMART" id="SM00521">
    <property type="entry name" value="CBF"/>
    <property type="match status" value="1"/>
</dbReference>
<feature type="compositionally biased region" description="Polar residues" evidence="7">
    <location>
        <begin position="249"/>
        <end position="259"/>
    </location>
</feature>
<keyword evidence="4 6" id="KW-0804">Transcription</keyword>
<dbReference type="Gene3D" id="6.10.250.2430">
    <property type="match status" value="1"/>
</dbReference>
<dbReference type="EMBL" id="JADCNM010000006">
    <property type="protein sequence ID" value="KAG0478815.1"/>
    <property type="molecule type" value="Genomic_DNA"/>
</dbReference>
<dbReference type="PROSITE" id="PS51152">
    <property type="entry name" value="NFYA_HAP2_2"/>
    <property type="match status" value="1"/>
</dbReference>
<dbReference type="InterPro" id="IPR001289">
    <property type="entry name" value="NFYA"/>
</dbReference>
<evidence type="ECO:0000256" key="7">
    <source>
        <dbReference type="SAM" id="MobiDB-lite"/>
    </source>
</evidence>
<dbReference type="GO" id="GO:0003700">
    <property type="term" value="F:DNA-binding transcription factor activity"/>
    <property type="evidence" value="ECO:0007669"/>
    <property type="project" value="UniProtKB-UniRule"/>
</dbReference>
<gene>
    <name evidence="8" type="ORF">HPP92_013534</name>
</gene>
<dbReference type="PRINTS" id="PR00616">
    <property type="entry name" value="CCAATSUBUNTB"/>
</dbReference>
<sequence>MLCFKDNGSFGQISLAQPAKAAMLPWWVGPQSLNGETVNHSKNLPGGKANGDGLSAGASLQLHNAVAQRKATGLGMQEKGRVDGDFAKFDIIADKESVEGQKNQQNFTTISLQSPPGYQGAIELGLGQSTVCSNFSYVDQYYGLLAAYGAQATHGRMLLPLGVTADGPIYVNARQYNGIVRRRKARAKAEMENKLVKVRKPYLHESRHLHAMRRPRGCGGRFLNTKKDANGQNANTAAKPNCIHPPSRLMSSPGSEILQSDSGNRNSASGGSSLSGSEVTSLYAMGDADRFHVVDRLHPSLYHSMPNMVIGDPSTTVPSKWAAVANGCCNLRSNISISPCTAR</sequence>
<organism evidence="8 9">
    <name type="scientific">Vanilla planifolia</name>
    <name type="common">Vanilla</name>
    <dbReference type="NCBI Taxonomy" id="51239"/>
    <lineage>
        <taxon>Eukaryota</taxon>
        <taxon>Viridiplantae</taxon>
        <taxon>Streptophyta</taxon>
        <taxon>Embryophyta</taxon>
        <taxon>Tracheophyta</taxon>
        <taxon>Spermatophyta</taxon>
        <taxon>Magnoliopsida</taxon>
        <taxon>Liliopsida</taxon>
        <taxon>Asparagales</taxon>
        <taxon>Orchidaceae</taxon>
        <taxon>Vanilloideae</taxon>
        <taxon>Vanilleae</taxon>
        <taxon>Vanilla</taxon>
    </lineage>
</organism>
<dbReference type="Proteomes" id="UP000639772">
    <property type="component" value="Chromosome 6"/>
</dbReference>
<accession>A0A835QZ86</accession>
<keyword evidence="2 6" id="KW-0805">Transcription regulation</keyword>
<evidence type="ECO:0000256" key="6">
    <source>
        <dbReference type="RuleBase" id="RU367155"/>
    </source>
</evidence>
<feature type="region of interest" description="Disordered" evidence="7">
    <location>
        <begin position="208"/>
        <end position="276"/>
    </location>
</feature>
<evidence type="ECO:0000256" key="1">
    <source>
        <dbReference type="ARBA" id="ARBA00004123"/>
    </source>
</evidence>
<dbReference type="AlphaFoldDB" id="A0A835QZ86"/>
<evidence type="ECO:0000313" key="9">
    <source>
        <dbReference type="Proteomes" id="UP000639772"/>
    </source>
</evidence>
<comment type="subunit">
    <text evidence="6">Heterotrimer.</text>
</comment>
<evidence type="ECO:0000256" key="5">
    <source>
        <dbReference type="ARBA" id="ARBA00023242"/>
    </source>
</evidence>
<reference evidence="8 9" key="1">
    <citation type="journal article" date="2020" name="Nat. Food">
        <title>A phased Vanilla planifolia genome enables genetic improvement of flavour and production.</title>
        <authorList>
            <person name="Hasing T."/>
            <person name="Tang H."/>
            <person name="Brym M."/>
            <person name="Khazi F."/>
            <person name="Huang T."/>
            <person name="Chambers A.H."/>
        </authorList>
    </citation>
    <scope>NUCLEOTIDE SEQUENCE [LARGE SCALE GENOMIC DNA]</scope>
    <source>
        <tissue evidence="8">Leaf</tissue>
    </source>
</reference>
<protein>
    <recommendedName>
        <fullName evidence="6">Nuclear transcription factor Y subunit</fullName>
    </recommendedName>
</protein>
<evidence type="ECO:0000313" key="8">
    <source>
        <dbReference type="EMBL" id="KAG0478815.1"/>
    </source>
</evidence>